<proteinExistence type="inferred from homology"/>
<evidence type="ECO:0000256" key="2">
    <source>
        <dbReference type="ARBA" id="ARBA00006472"/>
    </source>
</evidence>
<accession>A0A0G4I869</accession>
<dbReference type="Pfam" id="PF01329">
    <property type="entry name" value="Pterin_4a"/>
    <property type="match status" value="1"/>
</dbReference>
<dbReference type="GO" id="GO:0008124">
    <property type="term" value="F:4-alpha-hydroxytetrahydrobiopterin dehydratase activity"/>
    <property type="evidence" value="ECO:0007669"/>
    <property type="project" value="UniProtKB-EC"/>
</dbReference>
<keyword evidence="4" id="KW-0456">Lyase</keyword>
<evidence type="ECO:0000313" key="6">
    <source>
        <dbReference type="EMBL" id="CEM53183.1"/>
    </source>
</evidence>
<evidence type="ECO:0000256" key="1">
    <source>
        <dbReference type="ARBA" id="ARBA00001554"/>
    </source>
</evidence>
<comment type="similarity">
    <text evidence="2">Belongs to the pterin-4-alpha-carbinolamine dehydratase family.</text>
</comment>
<dbReference type="AlphaFoldDB" id="A0A0G4I869"/>
<dbReference type="PANTHER" id="PTHR12599">
    <property type="entry name" value="PTERIN-4-ALPHA-CARBINOLAMINE DEHYDRATASE"/>
    <property type="match status" value="1"/>
</dbReference>
<dbReference type="NCBIfam" id="NF002017">
    <property type="entry name" value="PRK00823.1-2"/>
    <property type="match status" value="1"/>
</dbReference>
<protein>
    <recommendedName>
        <fullName evidence="3">4a-hydroxytetrahydrobiopterin dehydratase</fullName>
        <ecNumber evidence="3">4.2.1.96</ecNumber>
    </recommendedName>
    <alternativeName>
        <fullName evidence="5">4-alpha-hydroxy-tetrahydropterin dehydratase</fullName>
    </alternativeName>
</protein>
<dbReference type="SUPFAM" id="SSF55248">
    <property type="entry name" value="PCD-like"/>
    <property type="match status" value="1"/>
</dbReference>
<dbReference type="GO" id="GO:0006729">
    <property type="term" value="P:tetrahydrobiopterin biosynthetic process"/>
    <property type="evidence" value="ECO:0007669"/>
    <property type="project" value="InterPro"/>
</dbReference>
<dbReference type="Gene3D" id="3.30.1360.20">
    <property type="entry name" value="Transcriptional coactivator/pterin dehydratase"/>
    <property type="match status" value="1"/>
</dbReference>
<evidence type="ECO:0000256" key="3">
    <source>
        <dbReference type="ARBA" id="ARBA00013252"/>
    </source>
</evidence>
<name>A0A0G4I869_9ALVE</name>
<evidence type="ECO:0000256" key="4">
    <source>
        <dbReference type="ARBA" id="ARBA00023239"/>
    </source>
</evidence>
<dbReference type="NCBIfam" id="NF002018">
    <property type="entry name" value="PRK00823.1-3"/>
    <property type="match status" value="1"/>
</dbReference>
<dbReference type="VEuPathDB" id="CryptoDB:Cvel_1952"/>
<dbReference type="EMBL" id="CDMZ01005550">
    <property type="protein sequence ID" value="CEM53183.1"/>
    <property type="molecule type" value="Genomic_DNA"/>
</dbReference>
<dbReference type="PANTHER" id="PTHR12599:SF0">
    <property type="entry name" value="PTERIN-4-ALPHA-CARBINOLAMINE DEHYDRATASE"/>
    <property type="match status" value="1"/>
</dbReference>
<dbReference type="InterPro" id="IPR001533">
    <property type="entry name" value="Pterin_deHydtase"/>
</dbReference>
<dbReference type="InterPro" id="IPR036428">
    <property type="entry name" value="PCD_sf"/>
</dbReference>
<gene>
    <name evidence="6" type="ORF">Cvel_1952</name>
</gene>
<reference evidence="6" key="1">
    <citation type="submission" date="2014-11" db="EMBL/GenBank/DDBJ databases">
        <authorList>
            <person name="Otto D Thomas"/>
            <person name="Naeem Raeece"/>
        </authorList>
    </citation>
    <scope>NUCLEOTIDE SEQUENCE</scope>
</reference>
<dbReference type="HAMAP" id="MF_00434">
    <property type="entry name" value="Pterin_4_alpha"/>
    <property type="match status" value="1"/>
</dbReference>
<evidence type="ECO:0000256" key="5">
    <source>
        <dbReference type="ARBA" id="ARBA00030497"/>
    </source>
</evidence>
<dbReference type="CDD" id="cd00914">
    <property type="entry name" value="PCD_DCoH_subfamily_b"/>
    <property type="match status" value="1"/>
</dbReference>
<organism evidence="6">
    <name type="scientific">Chromera velia CCMP2878</name>
    <dbReference type="NCBI Taxonomy" id="1169474"/>
    <lineage>
        <taxon>Eukaryota</taxon>
        <taxon>Sar</taxon>
        <taxon>Alveolata</taxon>
        <taxon>Colpodellida</taxon>
        <taxon>Chromeraceae</taxon>
        <taxon>Chromera</taxon>
    </lineage>
</organism>
<sequence>MAAKLAASRVAELARTIPEWKVANDAIQRTFLFKDFTQAWGFMSRVALHAEKADHHPDWYNVYNKVEVKLSTHDAGGLTEKDFALAGVMDKCAKPLLSE</sequence>
<comment type="catalytic activity">
    <reaction evidence="1">
        <text>(4aS,6R)-4a-hydroxy-L-erythro-5,6,7,8-tetrahydrobiopterin = (6R)-L-erythro-6,7-dihydrobiopterin + H2O</text>
        <dbReference type="Rhea" id="RHEA:11920"/>
        <dbReference type="ChEBI" id="CHEBI:15377"/>
        <dbReference type="ChEBI" id="CHEBI:15642"/>
        <dbReference type="ChEBI" id="CHEBI:43120"/>
        <dbReference type="EC" id="4.2.1.96"/>
    </reaction>
</comment>
<dbReference type="EC" id="4.2.1.96" evidence="3"/>